<evidence type="ECO:0000256" key="3">
    <source>
        <dbReference type="RuleBase" id="RU003707"/>
    </source>
</evidence>
<gene>
    <name evidence="4" type="ORF">SAMN02745751_03639</name>
</gene>
<evidence type="ECO:0000256" key="1">
    <source>
        <dbReference type="ARBA" id="ARBA00005254"/>
    </source>
</evidence>
<sequence>MKNNNILFDKNNFIATLTFNRPSHLNALNKETLIKLREIVKEIEKDDEVKVLVVTGEGKAFVAGADISEMKGMNPQESREFSYLGNEVFRRIELLEKPVIAAINGFALGGGCELAMTCDIRIASENATFGQPEVSLGITPGFGGTQRMPRLIGTSKAKELIFTGKIIKSQEAERIGLVNMVVPHNELILKSIEMANYIIKNSSVAVGYSKSAINRGLETDIETGIMTEQNIFGLCFANLDQKEGMEAFLEKRSPKFK</sequence>
<dbReference type="GO" id="GO:0016836">
    <property type="term" value="F:hydro-lyase activity"/>
    <property type="evidence" value="ECO:0007669"/>
    <property type="project" value="UniProtKB-ARBA"/>
</dbReference>
<dbReference type="InterPro" id="IPR018376">
    <property type="entry name" value="Enoyl-CoA_hyd/isom_CS"/>
</dbReference>
<protein>
    <submittedName>
        <fullName evidence="4">Enoyl-CoA hydratase</fullName>
    </submittedName>
</protein>
<keyword evidence="5" id="KW-1185">Reference proteome</keyword>
<accession>A0A1M6MZB3</accession>
<evidence type="ECO:0000313" key="5">
    <source>
        <dbReference type="Proteomes" id="UP000184052"/>
    </source>
</evidence>
<dbReference type="PANTHER" id="PTHR11941">
    <property type="entry name" value="ENOYL-COA HYDRATASE-RELATED"/>
    <property type="match status" value="1"/>
</dbReference>
<dbReference type="Pfam" id="PF00378">
    <property type="entry name" value="ECH_1"/>
    <property type="match status" value="1"/>
</dbReference>
<dbReference type="RefSeq" id="WP_073051096.1">
    <property type="nucleotide sequence ID" value="NZ_FQZL01000053.1"/>
</dbReference>
<name>A0A1M6MZB3_9FIRM</name>
<dbReference type="InterPro" id="IPR029045">
    <property type="entry name" value="ClpP/crotonase-like_dom_sf"/>
</dbReference>
<dbReference type="Gene3D" id="3.90.226.10">
    <property type="entry name" value="2-enoyl-CoA Hydratase, Chain A, domain 1"/>
    <property type="match status" value="1"/>
</dbReference>
<organism evidence="4 5">
    <name type="scientific">Dethiosulfatibacter aminovorans DSM 17477</name>
    <dbReference type="NCBI Taxonomy" id="1121476"/>
    <lineage>
        <taxon>Bacteria</taxon>
        <taxon>Bacillati</taxon>
        <taxon>Bacillota</taxon>
        <taxon>Tissierellia</taxon>
        <taxon>Dethiosulfatibacter</taxon>
    </lineage>
</organism>
<dbReference type="PROSITE" id="PS00166">
    <property type="entry name" value="ENOYL_COA_HYDRATASE"/>
    <property type="match status" value="1"/>
</dbReference>
<dbReference type="Gene3D" id="1.10.12.10">
    <property type="entry name" value="Lyase 2-enoyl-coa Hydratase, Chain A, domain 2"/>
    <property type="match status" value="1"/>
</dbReference>
<dbReference type="EMBL" id="FQZL01000053">
    <property type="protein sequence ID" value="SHJ88744.1"/>
    <property type="molecule type" value="Genomic_DNA"/>
</dbReference>
<dbReference type="Proteomes" id="UP000184052">
    <property type="component" value="Unassembled WGS sequence"/>
</dbReference>
<comment type="similarity">
    <text evidence="1 3">Belongs to the enoyl-CoA hydratase/isomerase family.</text>
</comment>
<dbReference type="InterPro" id="IPR001753">
    <property type="entry name" value="Enoyl-CoA_hydra/iso"/>
</dbReference>
<evidence type="ECO:0000313" key="4">
    <source>
        <dbReference type="EMBL" id="SHJ88744.1"/>
    </source>
</evidence>
<dbReference type="GO" id="GO:0006635">
    <property type="term" value="P:fatty acid beta-oxidation"/>
    <property type="evidence" value="ECO:0007669"/>
    <property type="project" value="TreeGrafter"/>
</dbReference>
<dbReference type="PANTHER" id="PTHR11941:SF54">
    <property type="entry name" value="ENOYL-COA HYDRATASE, MITOCHONDRIAL"/>
    <property type="match status" value="1"/>
</dbReference>
<dbReference type="AlphaFoldDB" id="A0A1M6MZB3"/>
<dbReference type="FunFam" id="3.90.226.10:FF:000009">
    <property type="entry name" value="Carnitinyl-CoA dehydratase"/>
    <property type="match status" value="1"/>
</dbReference>
<dbReference type="InterPro" id="IPR014748">
    <property type="entry name" value="Enoyl-CoA_hydra_C"/>
</dbReference>
<dbReference type="CDD" id="cd06558">
    <property type="entry name" value="crotonase-like"/>
    <property type="match status" value="1"/>
</dbReference>
<dbReference type="OrthoDB" id="9775794at2"/>
<dbReference type="FunFam" id="1.10.12.10:FF:000001">
    <property type="entry name" value="Probable enoyl-CoA hydratase, mitochondrial"/>
    <property type="match status" value="1"/>
</dbReference>
<dbReference type="STRING" id="1121476.SAMN02745751_03639"/>
<keyword evidence="2" id="KW-0456">Lyase</keyword>
<dbReference type="SUPFAM" id="SSF52096">
    <property type="entry name" value="ClpP/crotonase"/>
    <property type="match status" value="1"/>
</dbReference>
<evidence type="ECO:0000256" key="2">
    <source>
        <dbReference type="ARBA" id="ARBA00023239"/>
    </source>
</evidence>
<proteinExistence type="inferred from homology"/>
<reference evidence="4 5" key="1">
    <citation type="submission" date="2016-11" db="EMBL/GenBank/DDBJ databases">
        <authorList>
            <person name="Jaros S."/>
            <person name="Januszkiewicz K."/>
            <person name="Wedrychowicz H."/>
        </authorList>
    </citation>
    <scope>NUCLEOTIDE SEQUENCE [LARGE SCALE GENOMIC DNA]</scope>
    <source>
        <strain evidence="4 5">DSM 17477</strain>
    </source>
</reference>